<dbReference type="OrthoDB" id="9933332at2"/>
<dbReference type="Proteomes" id="UP000322214">
    <property type="component" value="Chromosome"/>
</dbReference>
<accession>A0A5B9PE49</accession>
<keyword evidence="2" id="KW-0732">Signal</keyword>
<gene>
    <name evidence="3" type="ORF">MFFC18_49000</name>
</gene>
<dbReference type="KEGG" id="mff:MFFC18_49000"/>
<protein>
    <submittedName>
        <fullName evidence="3">Uncharacterized protein</fullName>
    </submittedName>
</protein>
<keyword evidence="4" id="KW-1185">Reference proteome</keyword>
<feature type="signal peptide" evidence="2">
    <location>
        <begin position="1"/>
        <end position="25"/>
    </location>
</feature>
<organism evidence="3 4">
    <name type="scientific">Mariniblastus fucicola</name>
    <dbReference type="NCBI Taxonomy" id="980251"/>
    <lineage>
        <taxon>Bacteria</taxon>
        <taxon>Pseudomonadati</taxon>
        <taxon>Planctomycetota</taxon>
        <taxon>Planctomycetia</taxon>
        <taxon>Pirellulales</taxon>
        <taxon>Pirellulaceae</taxon>
        <taxon>Mariniblastus</taxon>
    </lineage>
</organism>
<dbReference type="AlphaFoldDB" id="A0A5B9PE49"/>
<evidence type="ECO:0000313" key="4">
    <source>
        <dbReference type="Proteomes" id="UP000322214"/>
    </source>
</evidence>
<evidence type="ECO:0000256" key="2">
    <source>
        <dbReference type="SAM" id="SignalP"/>
    </source>
</evidence>
<evidence type="ECO:0000313" key="3">
    <source>
        <dbReference type="EMBL" id="QEG24977.1"/>
    </source>
</evidence>
<feature type="compositionally biased region" description="Acidic residues" evidence="1">
    <location>
        <begin position="49"/>
        <end position="63"/>
    </location>
</feature>
<dbReference type="RefSeq" id="WP_075082760.1">
    <property type="nucleotide sequence ID" value="NZ_CP042912.1"/>
</dbReference>
<name>A0A5B9PE49_9BACT</name>
<feature type="region of interest" description="Disordered" evidence="1">
    <location>
        <begin position="44"/>
        <end position="68"/>
    </location>
</feature>
<sequence length="251" mass="28269" precursor="true">MKLLNRCHILLALSFAVLAAPLAEAQTFSKPIRKTSVYYSETGSQQQWDEWETPDPDAEDSDSETNRSYGQWRSDLEFNNPDNYSSNPANIWTAASQDSDIDAASKTFWNYGYALASIYVQGDAVSDADSRFRFDFEMTDSGRLVLQGEVGVTNFYGYDQARDRSGTARVVVRVIDLATNQNVYRKVVSMSDEDGGVYYDSYEFDDEEIELESGNYRLVVNAFADDVAVSDQVNFSLAVAYTELEGYIEQD</sequence>
<reference evidence="3 4" key="1">
    <citation type="submission" date="2019-08" db="EMBL/GenBank/DDBJ databases">
        <title>Deep-cultivation of Planctomycetes and their phenomic and genomic characterization uncovers novel biology.</title>
        <authorList>
            <person name="Wiegand S."/>
            <person name="Jogler M."/>
            <person name="Boedeker C."/>
            <person name="Pinto D."/>
            <person name="Vollmers J."/>
            <person name="Rivas-Marin E."/>
            <person name="Kohn T."/>
            <person name="Peeters S.H."/>
            <person name="Heuer A."/>
            <person name="Rast P."/>
            <person name="Oberbeckmann S."/>
            <person name="Bunk B."/>
            <person name="Jeske O."/>
            <person name="Meyerdierks A."/>
            <person name="Storesund J.E."/>
            <person name="Kallscheuer N."/>
            <person name="Luecker S."/>
            <person name="Lage O.M."/>
            <person name="Pohl T."/>
            <person name="Merkel B.J."/>
            <person name="Hornburger P."/>
            <person name="Mueller R.-W."/>
            <person name="Bruemmer F."/>
            <person name="Labrenz M."/>
            <person name="Spormann A.M."/>
            <person name="Op den Camp H."/>
            <person name="Overmann J."/>
            <person name="Amann R."/>
            <person name="Jetten M.S.M."/>
            <person name="Mascher T."/>
            <person name="Medema M.H."/>
            <person name="Devos D.P."/>
            <person name="Kaster A.-K."/>
            <person name="Ovreas L."/>
            <person name="Rohde M."/>
            <person name="Galperin M.Y."/>
            <person name="Jogler C."/>
        </authorList>
    </citation>
    <scope>NUCLEOTIDE SEQUENCE [LARGE SCALE GENOMIC DNA]</scope>
    <source>
        <strain evidence="3 4">FC18</strain>
    </source>
</reference>
<feature type="chain" id="PRO_5022798557" evidence="2">
    <location>
        <begin position="26"/>
        <end position="251"/>
    </location>
</feature>
<evidence type="ECO:0000256" key="1">
    <source>
        <dbReference type="SAM" id="MobiDB-lite"/>
    </source>
</evidence>
<proteinExistence type="predicted"/>
<dbReference type="EMBL" id="CP042912">
    <property type="protein sequence ID" value="QEG24977.1"/>
    <property type="molecule type" value="Genomic_DNA"/>
</dbReference>